<gene>
    <name evidence="2" type="ORF">DYU11_26145</name>
</gene>
<dbReference type="EMBL" id="QXED01000009">
    <property type="protein sequence ID" value="RIV18983.1"/>
    <property type="molecule type" value="Genomic_DNA"/>
</dbReference>
<dbReference type="OrthoDB" id="821990at2"/>
<evidence type="ECO:0000256" key="1">
    <source>
        <dbReference type="SAM" id="SignalP"/>
    </source>
</evidence>
<dbReference type="RefSeq" id="WP_119670695.1">
    <property type="nucleotide sequence ID" value="NZ_QXED01000009.1"/>
</dbReference>
<dbReference type="Proteomes" id="UP000283523">
    <property type="component" value="Unassembled WGS sequence"/>
</dbReference>
<comment type="caution">
    <text evidence="2">The sequence shown here is derived from an EMBL/GenBank/DDBJ whole genome shotgun (WGS) entry which is preliminary data.</text>
</comment>
<sequence>MKKTLFIFIWLAALHPSVSRAQRNGSELLPAGRMSWPLMVSVQFHSLALPVGNIRPAFANPGLALGTEYRYNRRGNLLQSIQAGYYRNRYAGDGLFIVTQAGYRPHFGPVYADLKAGVGWNYTFHPNTTLVLKEGQWQPAGRTGKGLLMVPLGLSIGYNGPSLVAPFVGYQFFALAGYNPSVPVVPNQLLQVGAHIHFNY</sequence>
<organism evidence="2 3">
    <name type="scientific">Fibrisoma montanum</name>
    <dbReference type="NCBI Taxonomy" id="2305895"/>
    <lineage>
        <taxon>Bacteria</taxon>
        <taxon>Pseudomonadati</taxon>
        <taxon>Bacteroidota</taxon>
        <taxon>Cytophagia</taxon>
        <taxon>Cytophagales</taxon>
        <taxon>Spirosomataceae</taxon>
        <taxon>Fibrisoma</taxon>
    </lineage>
</organism>
<protein>
    <recommendedName>
        <fullName evidence="4">DUF3575 domain-containing protein</fullName>
    </recommendedName>
</protein>
<keyword evidence="3" id="KW-1185">Reference proteome</keyword>
<evidence type="ECO:0008006" key="4">
    <source>
        <dbReference type="Google" id="ProtNLM"/>
    </source>
</evidence>
<feature type="chain" id="PRO_5019284109" description="DUF3575 domain-containing protein" evidence="1">
    <location>
        <begin position="22"/>
        <end position="200"/>
    </location>
</feature>
<accession>A0A418M0B8</accession>
<reference evidence="2 3" key="1">
    <citation type="submission" date="2018-08" db="EMBL/GenBank/DDBJ databases">
        <title>Fibrisoma montanum sp. nov., isolated from Danxia mountain soil.</title>
        <authorList>
            <person name="Huang Y."/>
        </authorList>
    </citation>
    <scope>NUCLEOTIDE SEQUENCE [LARGE SCALE GENOMIC DNA]</scope>
    <source>
        <strain evidence="2 3">HYT19</strain>
    </source>
</reference>
<evidence type="ECO:0000313" key="2">
    <source>
        <dbReference type="EMBL" id="RIV18983.1"/>
    </source>
</evidence>
<evidence type="ECO:0000313" key="3">
    <source>
        <dbReference type="Proteomes" id="UP000283523"/>
    </source>
</evidence>
<keyword evidence="1" id="KW-0732">Signal</keyword>
<feature type="signal peptide" evidence="1">
    <location>
        <begin position="1"/>
        <end position="21"/>
    </location>
</feature>
<dbReference type="AlphaFoldDB" id="A0A418M0B8"/>
<proteinExistence type="predicted"/>
<name>A0A418M0B8_9BACT</name>